<feature type="domain" description="DUF4132" evidence="1">
    <location>
        <begin position="477"/>
        <end position="654"/>
    </location>
</feature>
<reference evidence="2 3" key="1">
    <citation type="submission" date="2018-06" db="EMBL/GenBank/DDBJ databases">
        <authorList>
            <consortium name="Pathogen Informatics"/>
            <person name="Doyle S."/>
        </authorList>
    </citation>
    <scope>NUCLEOTIDE SEQUENCE [LARGE SCALE GENOMIC DNA]</scope>
    <source>
        <strain evidence="2 3">NCTC1934</strain>
    </source>
</reference>
<accession>A0A378YL07</accession>
<keyword evidence="3" id="KW-1185">Reference proteome</keyword>
<evidence type="ECO:0000313" key="3">
    <source>
        <dbReference type="Proteomes" id="UP000255467"/>
    </source>
</evidence>
<dbReference type="AlphaFoldDB" id="A0A378YL07"/>
<evidence type="ECO:0000313" key="2">
    <source>
        <dbReference type="EMBL" id="SUA77824.1"/>
    </source>
</evidence>
<dbReference type="STRING" id="1406858.GCA_000710895_05004"/>
<name>A0A378YL07_9NOCA</name>
<dbReference type="Proteomes" id="UP000255467">
    <property type="component" value="Unassembled WGS sequence"/>
</dbReference>
<dbReference type="Pfam" id="PF13569">
    <property type="entry name" value="DUF4132"/>
    <property type="match status" value="1"/>
</dbReference>
<dbReference type="OrthoDB" id="4554725at2"/>
<evidence type="ECO:0000259" key="1">
    <source>
        <dbReference type="Pfam" id="PF13569"/>
    </source>
</evidence>
<protein>
    <recommendedName>
        <fullName evidence="1">DUF4132 domain-containing protein</fullName>
    </recommendedName>
</protein>
<gene>
    <name evidence="2" type="ORF">NCTC1934_03197</name>
</gene>
<sequence length="728" mass="79130">MSAALPELFVDPLWEQQARAAVAAAAAERAKEIPLVPGLKPPTERSAVWEPGEREGWLRLADRLRPASALSGAEDWGQVVRAYRDGAITRPSYQANMFGAAPVELVAPLLPEWQPRLTGIGAGHDLRMLAARFECDALHVIASNAKSNAYDNGPALVPFLEVEVARLMADWLVRLKSAQRIARGWFARHGLTAVPYLVPDALAKRRVPREKATAALALIAEAHGVAEVVAAARVFGEEAAAGIARLLSAETPEVVQAGPVDKPAKPPKLPWLNRDELPEVRLHDGSPLSATARDNLIGGLALSPGYRWNGPAQAYPGLREAVERCDSRTLADFGWALFEQWLHARMPGRNAWVVDQFCWLADDAAVERLGALLLRWPGAGSDKHAIGVLGAIGTDTALLHLHRISQRAKAPGQRTTAEGCLHLAATARGLTADELADRLVPDLGLDADGTLLLDYGSRRFTVGFDEQLAPFVIDESGTRRKTLPKPGVKDDGELAPAAYERFGVLKKSARGVVGDQIRRLERAMITQRRWSTAEFDRYLVTHPLLRHLARRLVWTTGETNFRLAEDFTPTDIEDAPVRLPESARIGIAHPLELGDAVARWGEVFADYEITQPFRQLGRPVYALTPEERATRRIRRFEGVEVSVGALLGLTRRGWDRAAAQDGGVQPGLYRVLGAGLKLVVELDPGIVVGAVDIHPVQKITEICFTAGDLGTVTEVTASEVLADLAGLT</sequence>
<dbReference type="InterPro" id="IPR025406">
    <property type="entry name" value="DUF4132"/>
</dbReference>
<proteinExistence type="predicted"/>
<dbReference type="RefSeq" id="WP_051036970.1">
    <property type="nucleotide sequence ID" value="NZ_UGRY01000002.1"/>
</dbReference>
<dbReference type="EMBL" id="UGRY01000002">
    <property type="protein sequence ID" value="SUA77824.1"/>
    <property type="molecule type" value="Genomic_DNA"/>
</dbReference>
<organism evidence="2 3">
    <name type="scientific">Nocardia otitidiscaviarum</name>
    <dbReference type="NCBI Taxonomy" id="1823"/>
    <lineage>
        <taxon>Bacteria</taxon>
        <taxon>Bacillati</taxon>
        <taxon>Actinomycetota</taxon>
        <taxon>Actinomycetes</taxon>
        <taxon>Mycobacteriales</taxon>
        <taxon>Nocardiaceae</taxon>
        <taxon>Nocardia</taxon>
    </lineage>
</organism>